<organism evidence="2">
    <name type="scientific">hydrothermal vent metagenome</name>
    <dbReference type="NCBI Taxonomy" id="652676"/>
    <lineage>
        <taxon>unclassified sequences</taxon>
        <taxon>metagenomes</taxon>
        <taxon>ecological metagenomes</taxon>
    </lineage>
</organism>
<dbReference type="InterPro" id="IPR013320">
    <property type="entry name" value="ConA-like_dom_sf"/>
</dbReference>
<dbReference type="Gene3D" id="2.60.120.200">
    <property type="match status" value="1"/>
</dbReference>
<sequence length="257" mass="30235">MMRYIWNITIALILFVGCKPVEHKDVTPTSGAVQERAQEQYIPEKFVHLFENSKLQYPNGEVAIPYNGFTEDTFRDNFYINVEGDLVMSLNKTKEYGHNVLRNELREGPVEWGTNDPLGATLKGKVRLFYSETISNYTWVQIHAAKPFSWPLLRLTTIHHKDDLYDHIWLVYMVGGEVDSERRWIDMGKRPKETFDFEVSVYRNRMVVTINGVEKFNKDVSYWEPYQNYYKAGIYFTKKDEIGTGMVIFTELDYVHK</sequence>
<dbReference type="AlphaFoldDB" id="A0A1W1C9K3"/>
<dbReference type="SUPFAM" id="SSF49899">
    <property type="entry name" value="Concanavalin A-like lectins/glucanases"/>
    <property type="match status" value="1"/>
</dbReference>
<keyword evidence="2" id="KW-0456">Lyase</keyword>
<evidence type="ECO:0000259" key="1">
    <source>
        <dbReference type="Pfam" id="PF08787"/>
    </source>
</evidence>
<protein>
    <submittedName>
        <fullName evidence="2">Alginate lyase</fullName>
    </submittedName>
</protein>
<dbReference type="InterPro" id="IPR014895">
    <property type="entry name" value="Alginate_lyase_2"/>
</dbReference>
<gene>
    <name evidence="2" type="ORF">MNB_SV-6-1179</name>
</gene>
<dbReference type="EMBL" id="FPHC01000066">
    <property type="protein sequence ID" value="SFV62439.1"/>
    <property type="molecule type" value="Genomic_DNA"/>
</dbReference>
<dbReference type="GO" id="GO:0016829">
    <property type="term" value="F:lyase activity"/>
    <property type="evidence" value="ECO:0007669"/>
    <property type="project" value="UniProtKB-KW"/>
</dbReference>
<accession>A0A1W1C9K3</accession>
<evidence type="ECO:0000313" key="2">
    <source>
        <dbReference type="EMBL" id="SFV62439.1"/>
    </source>
</evidence>
<reference evidence="2" key="1">
    <citation type="submission" date="2016-10" db="EMBL/GenBank/DDBJ databases">
        <authorList>
            <person name="de Groot N.N."/>
        </authorList>
    </citation>
    <scope>NUCLEOTIDE SEQUENCE</scope>
</reference>
<name>A0A1W1C9K3_9ZZZZ</name>
<dbReference type="Pfam" id="PF08787">
    <property type="entry name" value="Alginate_lyase2"/>
    <property type="match status" value="1"/>
</dbReference>
<dbReference type="PROSITE" id="PS51257">
    <property type="entry name" value="PROKAR_LIPOPROTEIN"/>
    <property type="match status" value="1"/>
</dbReference>
<proteinExistence type="predicted"/>
<feature type="domain" description="Alginate lyase 2" evidence="1">
    <location>
        <begin position="54"/>
        <end position="254"/>
    </location>
</feature>